<accession>A0A9X1VC66</accession>
<dbReference type="PROSITE" id="PS00072">
    <property type="entry name" value="ACYL_COA_DH_1"/>
    <property type="match status" value="1"/>
</dbReference>
<dbReference type="PANTHER" id="PTHR43884">
    <property type="entry name" value="ACYL-COA DEHYDROGENASE"/>
    <property type="match status" value="1"/>
</dbReference>
<dbReference type="Pfam" id="PF02771">
    <property type="entry name" value="Acyl-CoA_dh_N"/>
    <property type="match status" value="1"/>
</dbReference>
<dbReference type="InterPro" id="IPR036250">
    <property type="entry name" value="AcylCo_DH-like_C"/>
</dbReference>
<dbReference type="EMBL" id="JALBUF010000004">
    <property type="protein sequence ID" value="MCI0183337.1"/>
    <property type="molecule type" value="Genomic_DNA"/>
</dbReference>
<gene>
    <name evidence="12" type="primary">mmgC_3</name>
    <name evidence="12" type="ORF">MM817_01614</name>
</gene>
<name>A0A9X1VC66_9BACL</name>
<feature type="domain" description="Acyl-CoA oxidase/dehydrogenase middle" evidence="10">
    <location>
        <begin position="122"/>
        <end position="216"/>
    </location>
</feature>
<dbReference type="InterPro" id="IPR037069">
    <property type="entry name" value="AcylCoA_DH/ox_N_sf"/>
</dbReference>
<evidence type="ECO:0000256" key="4">
    <source>
        <dbReference type="ARBA" id="ARBA00022827"/>
    </source>
</evidence>
<dbReference type="Pfam" id="PF00441">
    <property type="entry name" value="Acyl-CoA_dh_1"/>
    <property type="match status" value="1"/>
</dbReference>
<keyword evidence="4 8" id="KW-0274">FAD</keyword>
<dbReference type="InterPro" id="IPR006091">
    <property type="entry name" value="Acyl-CoA_Oxase/DH_mid-dom"/>
</dbReference>
<dbReference type="InterPro" id="IPR006089">
    <property type="entry name" value="Acyl-CoA_DH_CS"/>
</dbReference>
<dbReference type="InterPro" id="IPR009100">
    <property type="entry name" value="AcylCoA_DH/oxidase_NM_dom_sf"/>
</dbReference>
<proteinExistence type="inferred from homology"/>
<dbReference type="Pfam" id="PF02770">
    <property type="entry name" value="Acyl-CoA_dh_M"/>
    <property type="match status" value="1"/>
</dbReference>
<comment type="cofactor">
    <cofactor evidence="1 8">
        <name>FAD</name>
        <dbReference type="ChEBI" id="CHEBI:57692"/>
    </cofactor>
</comment>
<evidence type="ECO:0000256" key="7">
    <source>
        <dbReference type="ARBA" id="ARBA00067585"/>
    </source>
</evidence>
<dbReference type="Gene3D" id="1.10.540.10">
    <property type="entry name" value="Acyl-CoA dehydrogenase/oxidase, N-terminal domain"/>
    <property type="match status" value="1"/>
</dbReference>
<dbReference type="AlphaFoldDB" id="A0A9X1VC66"/>
<dbReference type="GO" id="GO:0050660">
    <property type="term" value="F:flavin adenine dinucleotide binding"/>
    <property type="evidence" value="ECO:0007669"/>
    <property type="project" value="InterPro"/>
</dbReference>
<dbReference type="FunFam" id="1.20.140.10:FF:000004">
    <property type="entry name" value="Acyl-CoA dehydrogenase FadE25"/>
    <property type="match status" value="1"/>
</dbReference>
<sequence length="383" mass="41687">MELRLSSEQQAMRKLVRDFATRVIAPRAQYIDETDAFPRSIVRQMGELGLLGLPIPEDIGGVGADYVSYMLAIEEISYASAALGVILAVHTSVGTLPIFHFGTEEQRQYYVPKLASGEWLGAFALTEPNAGSDAQSIQTRAVRDGDHYRLTGNKVFITNGGEADVYTVFAVTESGVGAHGMSAFIVQKDTPGFRVGKKERKMGLNGSSTAELIFDEALVPIANRLGDEGDGFKIAMSQLDGGRIGIAAQALGISRAAFDAAKGYVEQRRQFGRPLADFQSIQMTLADLAMKIEVARLLTYRAATLRAQGIACTMEASMAKLFSTDAAMYVTTEAVQLFGGYGYTKDFPVERLMRDAKVTQIYEGTNQIQRIVIAKSLANKEYI</sequence>
<dbReference type="PIRSF" id="PIRSF016578">
    <property type="entry name" value="HsaA"/>
    <property type="match status" value="1"/>
</dbReference>
<evidence type="ECO:0000259" key="11">
    <source>
        <dbReference type="Pfam" id="PF02771"/>
    </source>
</evidence>
<evidence type="ECO:0000259" key="10">
    <source>
        <dbReference type="Pfam" id="PF02770"/>
    </source>
</evidence>
<comment type="similarity">
    <text evidence="2 8">Belongs to the acyl-CoA dehydrogenase family.</text>
</comment>
<organism evidence="12 13">
    <name type="scientific">Sulfoacidibacillus ferrooxidans</name>
    <dbReference type="NCBI Taxonomy" id="2005001"/>
    <lineage>
        <taxon>Bacteria</taxon>
        <taxon>Bacillati</taxon>
        <taxon>Bacillota</taxon>
        <taxon>Bacilli</taxon>
        <taxon>Bacillales</taxon>
        <taxon>Alicyclobacillaceae</taxon>
        <taxon>Sulfoacidibacillus</taxon>
    </lineage>
</organism>
<dbReference type="InterPro" id="IPR009075">
    <property type="entry name" value="AcylCo_DH/oxidase_C"/>
</dbReference>
<protein>
    <recommendedName>
        <fullName evidence="7">Acyl-CoA dehydrogenase</fullName>
    </recommendedName>
</protein>
<evidence type="ECO:0000256" key="6">
    <source>
        <dbReference type="ARBA" id="ARBA00052546"/>
    </source>
</evidence>
<evidence type="ECO:0000259" key="9">
    <source>
        <dbReference type="Pfam" id="PF00441"/>
    </source>
</evidence>
<keyword evidence="5 8" id="KW-0560">Oxidoreductase</keyword>
<dbReference type="SUPFAM" id="SSF56645">
    <property type="entry name" value="Acyl-CoA dehydrogenase NM domain-like"/>
    <property type="match status" value="1"/>
</dbReference>
<dbReference type="Gene3D" id="2.40.110.10">
    <property type="entry name" value="Butyryl-CoA Dehydrogenase, subunit A, domain 2"/>
    <property type="match status" value="1"/>
</dbReference>
<dbReference type="SUPFAM" id="SSF47203">
    <property type="entry name" value="Acyl-CoA dehydrogenase C-terminal domain-like"/>
    <property type="match status" value="1"/>
</dbReference>
<evidence type="ECO:0000256" key="2">
    <source>
        <dbReference type="ARBA" id="ARBA00009347"/>
    </source>
</evidence>
<feature type="domain" description="Acyl-CoA dehydrogenase/oxidase C-terminal" evidence="9">
    <location>
        <begin position="229"/>
        <end position="377"/>
    </location>
</feature>
<dbReference type="InterPro" id="IPR046373">
    <property type="entry name" value="Acyl-CoA_Oxase/DH_mid-dom_sf"/>
</dbReference>
<dbReference type="PANTHER" id="PTHR43884:SF12">
    <property type="entry name" value="ISOVALERYL-COA DEHYDROGENASE, MITOCHONDRIAL-RELATED"/>
    <property type="match status" value="1"/>
</dbReference>
<feature type="domain" description="Acyl-CoA dehydrogenase/oxidase N-terminal" evidence="11">
    <location>
        <begin position="7"/>
        <end position="118"/>
    </location>
</feature>
<reference evidence="12" key="1">
    <citation type="submission" date="2022-03" db="EMBL/GenBank/DDBJ databases">
        <title>Draft Genome Sequence of Firmicute Strain S0AB, a Heterotrophic Iron/Sulfur-Oxidizing Extreme Acidophile.</title>
        <authorList>
            <person name="Vergara E."/>
            <person name="Pakostova E."/>
            <person name="Johnson D.B."/>
            <person name="Holmes D.S."/>
        </authorList>
    </citation>
    <scope>NUCLEOTIDE SEQUENCE</scope>
    <source>
        <strain evidence="12">S0AB</strain>
    </source>
</reference>
<evidence type="ECO:0000256" key="5">
    <source>
        <dbReference type="ARBA" id="ARBA00023002"/>
    </source>
</evidence>
<dbReference type="FunFam" id="2.40.110.10:FF:000001">
    <property type="entry name" value="Acyl-CoA dehydrogenase, mitochondrial"/>
    <property type="match status" value="1"/>
</dbReference>
<comment type="caution">
    <text evidence="12">The sequence shown here is derived from an EMBL/GenBank/DDBJ whole genome shotgun (WGS) entry which is preliminary data.</text>
</comment>
<comment type="catalytic activity">
    <reaction evidence="6">
        <text>a 2,3-saturated acyl-CoA + A = a 2,3-dehydroacyl-CoA + AH2</text>
        <dbReference type="Rhea" id="RHEA:48608"/>
        <dbReference type="ChEBI" id="CHEBI:13193"/>
        <dbReference type="ChEBI" id="CHEBI:17499"/>
        <dbReference type="ChEBI" id="CHEBI:60015"/>
        <dbReference type="ChEBI" id="CHEBI:65111"/>
    </reaction>
</comment>
<evidence type="ECO:0000313" key="12">
    <source>
        <dbReference type="EMBL" id="MCI0183337.1"/>
    </source>
</evidence>
<evidence type="ECO:0000256" key="8">
    <source>
        <dbReference type="RuleBase" id="RU362125"/>
    </source>
</evidence>
<evidence type="ECO:0000256" key="3">
    <source>
        <dbReference type="ARBA" id="ARBA00022630"/>
    </source>
</evidence>
<dbReference type="FunFam" id="1.10.540.10:FF:000002">
    <property type="entry name" value="Acyl-CoA dehydrogenase FadE19"/>
    <property type="match status" value="1"/>
</dbReference>
<evidence type="ECO:0000256" key="1">
    <source>
        <dbReference type="ARBA" id="ARBA00001974"/>
    </source>
</evidence>
<evidence type="ECO:0000313" key="13">
    <source>
        <dbReference type="Proteomes" id="UP001139263"/>
    </source>
</evidence>
<dbReference type="PROSITE" id="PS00073">
    <property type="entry name" value="ACYL_COA_DH_2"/>
    <property type="match status" value="1"/>
</dbReference>
<dbReference type="Gene3D" id="1.20.140.10">
    <property type="entry name" value="Butyryl-CoA Dehydrogenase, subunit A, domain 3"/>
    <property type="match status" value="1"/>
</dbReference>
<keyword evidence="3 8" id="KW-0285">Flavoprotein</keyword>
<dbReference type="CDD" id="cd01158">
    <property type="entry name" value="SCAD_SBCAD"/>
    <property type="match status" value="1"/>
</dbReference>
<dbReference type="GO" id="GO:0003995">
    <property type="term" value="F:acyl-CoA dehydrogenase activity"/>
    <property type="evidence" value="ECO:0007669"/>
    <property type="project" value="InterPro"/>
</dbReference>
<dbReference type="Proteomes" id="UP001139263">
    <property type="component" value="Unassembled WGS sequence"/>
</dbReference>
<dbReference type="InterPro" id="IPR013786">
    <property type="entry name" value="AcylCoA_DH/ox_N"/>
</dbReference>
<keyword evidence="13" id="KW-1185">Reference proteome</keyword>